<dbReference type="Proteomes" id="UP000009231">
    <property type="component" value="Chromosome"/>
</dbReference>
<accession>F6D5K2</accession>
<dbReference type="Pfam" id="PF00881">
    <property type="entry name" value="Nitroreductase"/>
    <property type="match status" value="1"/>
</dbReference>
<dbReference type="eggNOG" id="arCOG00288">
    <property type="taxonomic scope" value="Archaea"/>
</dbReference>
<dbReference type="PANTHER" id="PTHR23026:SF125">
    <property type="entry name" value="OXYGEN-INSENSITIVE NAD(P)H NITROREDUCTASE"/>
    <property type="match status" value="1"/>
</dbReference>
<organism evidence="3 4">
    <name type="scientific">Methanobacterium paludis (strain DSM 25820 / JCM 18151 / SWAN1)</name>
    <dbReference type="NCBI Taxonomy" id="868131"/>
    <lineage>
        <taxon>Archaea</taxon>
        <taxon>Methanobacteriati</taxon>
        <taxon>Methanobacteriota</taxon>
        <taxon>Methanomada group</taxon>
        <taxon>Methanobacteria</taxon>
        <taxon>Methanobacteriales</taxon>
        <taxon>Methanobacteriaceae</taxon>
        <taxon>Methanobacterium</taxon>
    </lineage>
</organism>
<dbReference type="GO" id="GO:0046857">
    <property type="term" value="F:oxidoreductase activity, acting on other nitrogenous compounds as donors, with NAD or NADP as acceptor"/>
    <property type="evidence" value="ECO:0007669"/>
    <property type="project" value="TreeGrafter"/>
</dbReference>
<dbReference type="InterPro" id="IPR029479">
    <property type="entry name" value="Nitroreductase"/>
</dbReference>
<dbReference type="GeneID" id="10668070"/>
<dbReference type="InterPro" id="IPR050627">
    <property type="entry name" value="Nitroreductase/BluB"/>
</dbReference>
<evidence type="ECO:0000313" key="3">
    <source>
        <dbReference type="EMBL" id="AEG17619.1"/>
    </source>
</evidence>
<dbReference type="SUPFAM" id="SSF55469">
    <property type="entry name" value="FMN-dependent nitroreductase-like"/>
    <property type="match status" value="1"/>
</dbReference>
<dbReference type="OrthoDB" id="105365at2157"/>
<dbReference type="EMBL" id="CP002772">
    <property type="protein sequence ID" value="AEG17619.1"/>
    <property type="molecule type" value="Genomic_DNA"/>
</dbReference>
<evidence type="ECO:0000313" key="4">
    <source>
        <dbReference type="Proteomes" id="UP000009231"/>
    </source>
</evidence>
<dbReference type="HOGENOM" id="CLU_070764_7_0_2"/>
<dbReference type="KEGG" id="mew:MSWAN_0581"/>
<evidence type="ECO:0000259" key="2">
    <source>
        <dbReference type="Pfam" id="PF00881"/>
    </source>
</evidence>
<dbReference type="PANTHER" id="PTHR23026">
    <property type="entry name" value="NADPH NITROREDUCTASE"/>
    <property type="match status" value="1"/>
</dbReference>
<dbReference type="GO" id="GO:0046256">
    <property type="term" value="P:2,4,6-trinitrotoluene catabolic process"/>
    <property type="evidence" value="ECO:0007669"/>
    <property type="project" value="TreeGrafter"/>
</dbReference>
<proteinExistence type="predicted"/>
<reference evidence="3 4" key="1">
    <citation type="journal article" date="2014" name="Int. J. Syst. Evol. Microbiol.">
        <title>Methanobacterium paludis sp. nov. and a novel strain of Methanobacterium lacus isolated from northern peatlands.</title>
        <authorList>
            <person name="Cadillo-Quiroz H."/>
            <person name="Brauer S.L."/>
            <person name="Goodson N."/>
            <person name="Yavitt J.B."/>
            <person name="Zinder S.H."/>
        </authorList>
    </citation>
    <scope>NUCLEOTIDE SEQUENCE [LARGE SCALE GENOMIC DNA]</scope>
    <source>
        <strain evidence="4">DSM 25820 / JCM 18151 / SWAN1</strain>
    </source>
</reference>
<keyword evidence="4" id="KW-1185">Reference proteome</keyword>
<protein>
    <submittedName>
        <fullName evidence="3">Nitroreductase</fullName>
    </submittedName>
</protein>
<name>F6D5K2_METPW</name>
<dbReference type="RefSeq" id="WP_013825121.1">
    <property type="nucleotide sequence ID" value="NC_015574.1"/>
</dbReference>
<dbReference type="STRING" id="868131.MSWAN_0581"/>
<dbReference type="InterPro" id="IPR000415">
    <property type="entry name" value="Nitroreductase-like"/>
</dbReference>
<gene>
    <name evidence="3" type="ordered locus">MSWAN_0581</name>
</gene>
<dbReference type="AlphaFoldDB" id="F6D5K2"/>
<evidence type="ECO:0000256" key="1">
    <source>
        <dbReference type="ARBA" id="ARBA00023027"/>
    </source>
</evidence>
<keyword evidence="1" id="KW-0520">NAD</keyword>
<sequence length="183" mass="21153">MNEVMKTIKNRRSIRNYLPEQIKDEELETIIEAGIYAPTAHNDQPWHFTVIQNRELIDFINKESKELMKNSEYEWMRNIAKNDKIHLLHNAPTVFVVSGRKYAISPLVDCSAAIENMLLAAESLGIGSCWIGLVRSFFTKKDNIAKLDIPEGYEPYYAFTLGYKAINNVKAPERKRDVVNYIK</sequence>
<dbReference type="GO" id="GO:0005829">
    <property type="term" value="C:cytosol"/>
    <property type="evidence" value="ECO:0007669"/>
    <property type="project" value="TreeGrafter"/>
</dbReference>
<dbReference type="Gene3D" id="3.40.109.10">
    <property type="entry name" value="NADH Oxidase"/>
    <property type="match status" value="1"/>
</dbReference>
<feature type="domain" description="Nitroreductase" evidence="2">
    <location>
        <begin position="8"/>
        <end position="163"/>
    </location>
</feature>